<accession>A0AAE7FCU5</accession>
<evidence type="ECO:0000313" key="2">
    <source>
        <dbReference type="EMBL" id="QLV32757.1"/>
    </source>
</evidence>
<dbReference type="Proteomes" id="UP000512222">
    <property type="component" value="Chromosome"/>
</dbReference>
<dbReference type="RefSeq" id="WP_071445131.1">
    <property type="nucleotide sequence ID" value="NZ_CP056573.1"/>
</dbReference>
<evidence type="ECO:0000256" key="1">
    <source>
        <dbReference type="SAM" id="MobiDB-lite"/>
    </source>
</evidence>
<dbReference type="AlphaFoldDB" id="A0AAE7FCU5"/>
<sequence length="643" mass="69561">MTNRLSTEILINLAGNLTAKARQYGANMSEFASRNQKAMSVVKAASESAGRGLDMLGSRYTAMIAGIGSSLTVKQVADFDAQMRRMGTDAQLSVKEVDELRTQIRDVSNMADIRIESSVLGQGVGELLGKTGDYEFTQKNLRNMGLLMQAFGVDGQTAAGLLAQFWEKGIRGADEVSKTLDNLYAQFAVGSVSVADVAKVAPKLFSTIADQGPVAIAQMGAFLQIFAKNKGSAEETTTSIQAMYAALSNKKNIDFLRSNGIDVFKKGTKELKLPFELMQEIIKRAKRDPIKLQDVFDQTGMQGITALLRPENIRMMEEMIYGTVELGSTQKAAQRNAEGFNSAIQSINNEWQRFAENQLAEPIQDLADALNSVDKETAQNWLEVGKNIGIAVGGLIAARKAFKIGKGAWDFLKQESGGKGIPKGVSDVFGSGVMPVYVVNMGKGGMGEGGMGDNSASTSSDPRNTRRNLTRNNVGNAFSFGLSLLDSFPSSPEETQELIRKVQKNNNKPTRWNDIKSWFSPRSKNATESQIIDPRPWASMTPATPFIPALNNHQAETPRPETNDHSLFGVIVDFLRGTNAAIENKNAFDKPVQPPALPTTLQKMQGEIRVILEGGGGRVKSVTMNQPGIKLSASAGVSSVEQG</sequence>
<protein>
    <submittedName>
        <fullName evidence="2">Phage tail protein</fullName>
    </submittedName>
</protein>
<gene>
    <name evidence="2" type="ORF">HV178_23490</name>
</gene>
<reference evidence="3" key="1">
    <citation type="submission" date="2020-06" db="EMBL/GenBank/DDBJ databases">
        <title>REHAB project genomes.</title>
        <authorList>
            <person name="Shaw L.P."/>
        </authorList>
    </citation>
    <scope>NUCLEOTIDE SEQUENCE [LARGE SCALE GENOMIC DNA]</scope>
    <source>
        <strain evidence="3">RHBSTW-00370</strain>
    </source>
</reference>
<feature type="compositionally biased region" description="Polar residues" evidence="1">
    <location>
        <begin position="520"/>
        <end position="530"/>
    </location>
</feature>
<organism evidence="2 3">
    <name type="scientific">Citrobacter freundii</name>
    <dbReference type="NCBI Taxonomy" id="546"/>
    <lineage>
        <taxon>Bacteria</taxon>
        <taxon>Pseudomonadati</taxon>
        <taxon>Pseudomonadota</taxon>
        <taxon>Gammaproteobacteria</taxon>
        <taxon>Enterobacterales</taxon>
        <taxon>Enterobacteriaceae</taxon>
        <taxon>Citrobacter</taxon>
        <taxon>Citrobacter freundii complex</taxon>
    </lineage>
</organism>
<name>A0AAE7FCU5_CITFR</name>
<dbReference type="EMBL" id="CP056573">
    <property type="protein sequence ID" value="QLV32757.1"/>
    <property type="molecule type" value="Genomic_DNA"/>
</dbReference>
<feature type="region of interest" description="Disordered" evidence="1">
    <location>
        <begin position="448"/>
        <end position="472"/>
    </location>
</feature>
<feature type="region of interest" description="Disordered" evidence="1">
    <location>
        <begin position="495"/>
        <end position="562"/>
    </location>
</feature>
<proteinExistence type="predicted"/>
<evidence type="ECO:0000313" key="3">
    <source>
        <dbReference type="Proteomes" id="UP000512222"/>
    </source>
</evidence>